<dbReference type="InterPro" id="IPR006439">
    <property type="entry name" value="HAD-SF_hydro_IA"/>
</dbReference>
<dbReference type="Pfam" id="PF13419">
    <property type="entry name" value="HAD_2"/>
    <property type="match status" value="1"/>
</dbReference>
<dbReference type="Proteomes" id="UP000322244">
    <property type="component" value="Unassembled WGS sequence"/>
</dbReference>
<evidence type="ECO:0000313" key="2">
    <source>
        <dbReference type="Proteomes" id="UP000322244"/>
    </source>
</evidence>
<dbReference type="NCBIfam" id="TIGR01509">
    <property type="entry name" value="HAD-SF-IA-v3"/>
    <property type="match status" value="1"/>
</dbReference>
<dbReference type="EMBL" id="VLNY01000003">
    <property type="protein sequence ID" value="KAA0023718.1"/>
    <property type="molecule type" value="Genomic_DNA"/>
</dbReference>
<accession>A0A5A7SC62</accession>
<dbReference type="InterPro" id="IPR036412">
    <property type="entry name" value="HAD-like_sf"/>
</dbReference>
<dbReference type="CDD" id="cd07505">
    <property type="entry name" value="HAD_BPGM-like"/>
    <property type="match status" value="1"/>
</dbReference>
<gene>
    <name evidence="1" type="ORF">FOY51_09660</name>
</gene>
<name>A0A5A7SC62_9NOCA</name>
<sequence length="209" mass="22425">MDGTLLDSEKLWDVAVYELAEHLGGEMTTAIRHSLIGSSGPNALKIIFEAFDLQPYPAALDDAGRWLEKRVTELFENGIPWRPGAKDALAMVRDSGLSTALVTNTKRSLTEYGLDTIGREYFDVTVCGDEVDNGKPAADPYLRAVRLLGLAAQACLAIEDSPTGTLSAEAAGCSVLIVPCEIAVPDGPGRAFRESLVGLELAHLHEAMR</sequence>
<dbReference type="OrthoDB" id="9797743at2"/>
<keyword evidence="2" id="KW-1185">Reference proteome</keyword>
<dbReference type="PANTHER" id="PTHR18901">
    <property type="entry name" value="2-DEOXYGLUCOSE-6-PHOSPHATE PHOSPHATASE 2"/>
    <property type="match status" value="1"/>
</dbReference>
<dbReference type="Gene3D" id="3.40.50.1000">
    <property type="entry name" value="HAD superfamily/HAD-like"/>
    <property type="match status" value="1"/>
</dbReference>
<dbReference type="AlphaFoldDB" id="A0A5A7SC62"/>
<dbReference type="PANTHER" id="PTHR18901:SF38">
    <property type="entry name" value="PSEUDOURIDINE-5'-PHOSPHATASE"/>
    <property type="match status" value="1"/>
</dbReference>
<reference evidence="1 2" key="1">
    <citation type="submission" date="2019-07" db="EMBL/GenBank/DDBJ databases">
        <title>Rhodococcus cavernicolus sp. nov., isolated from a cave.</title>
        <authorList>
            <person name="Lee S.D."/>
        </authorList>
    </citation>
    <scope>NUCLEOTIDE SEQUENCE [LARGE SCALE GENOMIC DNA]</scope>
    <source>
        <strain evidence="1 2">C1-24</strain>
    </source>
</reference>
<organism evidence="1 2">
    <name type="scientific">Antrihabitans cavernicola</name>
    <dbReference type="NCBI Taxonomy" id="2495913"/>
    <lineage>
        <taxon>Bacteria</taxon>
        <taxon>Bacillati</taxon>
        <taxon>Actinomycetota</taxon>
        <taxon>Actinomycetes</taxon>
        <taxon>Mycobacteriales</taxon>
        <taxon>Nocardiaceae</taxon>
        <taxon>Antrihabitans</taxon>
    </lineage>
</organism>
<dbReference type="InterPro" id="IPR023214">
    <property type="entry name" value="HAD_sf"/>
</dbReference>
<dbReference type="Gene3D" id="1.10.150.240">
    <property type="entry name" value="Putative phosphatase, domain 2"/>
    <property type="match status" value="1"/>
</dbReference>
<dbReference type="InterPro" id="IPR041492">
    <property type="entry name" value="HAD_2"/>
</dbReference>
<comment type="caution">
    <text evidence="1">The sequence shown here is derived from an EMBL/GenBank/DDBJ whole genome shotgun (WGS) entry which is preliminary data.</text>
</comment>
<protein>
    <submittedName>
        <fullName evidence="1">HAD family phosphatase</fullName>
    </submittedName>
</protein>
<dbReference type="SUPFAM" id="SSF56784">
    <property type="entry name" value="HAD-like"/>
    <property type="match status" value="1"/>
</dbReference>
<proteinExistence type="predicted"/>
<dbReference type="InterPro" id="IPR023198">
    <property type="entry name" value="PGP-like_dom2"/>
</dbReference>
<evidence type="ECO:0000313" key="1">
    <source>
        <dbReference type="EMBL" id="KAA0023718.1"/>
    </source>
</evidence>